<gene>
    <name evidence="2" type="ORF">TSACC_364</name>
</gene>
<dbReference type="OrthoDB" id="996286at2"/>
<dbReference type="InParanoid" id="A0A146GE94"/>
<comment type="caution">
    <text evidence="2">The sequence shown here is derived from an EMBL/GenBank/DDBJ whole genome shotgun (WGS) entry which is preliminary data.</text>
</comment>
<evidence type="ECO:0000256" key="1">
    <source>
        <dbReference type="SAM" id="MobiDB-lite"/>
    </source>
</evidence>
<dbReference type="STRING" id="690879.TSACC_364"/>
<accession>A0A146GE94</accession>
<organism evidence="2 3">
    <name type="scientific">Terrimicrobium sacchariphilum</name>
    <dbReference type="NCBI Taxonomy" id="690879"/>
    <lineage>
        <taxon>Bacteria</taxon>
        <taxon>Pseudomonadati</taxon>
        <taxon>Verrucomicrobiota</taxon>
        <taxon>Terrimicrobiia</taxon>
        <taxon>Terrimicrobiales</taxon>
        <taxon>Terrimicrobiaceae</taxon>
        <taxon>Terrimicrobium</taxon>
    </lineage>
</organism>
<name>A0A146GE94_TERSA</name>
<keyword evidence="3" id="KW-1185">Reference proteome</keyword>
<evidence type="ECO:0000313" key="2">
    <source>
        <dbReference type="EMBL" id="GAT35004.1"/>
    </source>
</evidence>
<proteinExistence type="predicted"/>
<sequence>MPRIVRRTSTKVINGVVSPKNREDATDPRSYQIIREPAGRGFRHVVSARQLEQFIHLIPEADQLLQGVEKIVLSGGSESVYGWHRDLWRRKVATIELCAWTKDIWAPMSLRYFRQHQPYLDALGVTYSLEETPILCRFTMTQARAFSLLHVFMHELGHHQDWKRRRGGRMKGLEAYADDFAFRYFDLLLPLYREKFGDPAANAAPPPPAPKHAQPLGKGWDRVNFTRVI</sequence>
<dbReference type="EMBL" id="BDCO01000003">
    <property type="protein sequence ID" value="GAT35004.1"/>
    <property type="molecule type" value="Genomic_DNA"/>
</dbReference>
<feature type="region of interest" description="Disordered" evidence="1">
    <location>
        <begin position="200"/>
        <end position="220"/>
    </location>
</feature>
<evidence type="ECO:0000313" key="3">
    <source>
        <dbReference type="Proteomes" id="UP000076023"/>
    </source>
</evidence>
<dbReference type="RefSeq" id="WP_075080866.1">
    <property type="nucleotide sequence ID" value="NZ_BDCO01000003.1"/>
</dbReference>
<dbReference type="Proteomes" id="UP000076023">
    <property type="component" value="Unassembled WGS sequence"/>
</dbReference>
<dbReference type="AlphaFoldDB" id="A0A146GE94"/>
<reference evidence="3" key="1">
    <citation type="journal article" date="2017" name="Genome Announc.">
        <title>Draft Genome Sequence of Terrimicrobium sacchariphilum NM-5T, a Facultative Anaerobic Soil Bacterium of the Class Spartobacteria.</title>
        <authorList>
            <person name="Qiu Y.L."/>
            <person name="Tourlousse D.M."/>
            <person name="Matsuura N."/>
            <person name="Ohashi A."/>
            <person name="Sekiguchi Y."/>
        </authorList>
    </citation>
    <scope>NUCLEOTIDE SEQUENCE [LARGE SCALE GENOMIC DNA]</scope>
    <source>
        <strain evidence="3">NM-5</strain>
    </source>
</reference>
<protein>
    <submittedName>
        <fullName evidence="2">Uncharacterized protein</fullName>
    </submittedName>
</protein>